<evidence type="ECO:0000313" key="1">
    <source>
        <dbReference type="Proteomes" id="UP000887565"/>
    </source>
</evidence>
<sequence length="87" mass="9655">MFVRYDIVAIFGVSRTTGIQHFVHAFGFRISVADIIGHVVQVAYVVMLKSSPFFKNSILALKNRGGLCANRDGKIDKIARDCLITRA</sequence>
<protein>
    <submittedName>
        <fullName evidence="2">Uncharacterized protein</fullName>
    </submittedName>
</protein>
<reference evidence="2" key="1">
    <citation type="submission" date="2022-11" db="UniProtKB">
        <authorList>
            <consortium name="WormBaseParasite"/>
        </authorList>
    </citation>
    <scope>IDENTIFICATION</scope>
</reference>
<name>A0A915J9J9_ROMCU</name>
<dbReference type="AlphaFoldDB" id="A0A915J9J9"/>
<keyword evidence="1" id="KW-1185">Reference proteome</keyword>
<evidence type="ECO:0000313" key="2">
    <source>
        <dbReference type="WBParaSite" id="nRc.2.0.1.t22370-RA"/>
    </source>
</evidence>
<proteinExistence type="predicted"/>
<organism evidence="1 2">
    <name type="scientific">Romanomermis culicivorax</name>
    <name type="common">Nematode worm</name>
    <dbReference type="NCBI Taxonomy" id="13658"/>
    <lineage>
        <taxon>Eukaryota</taxon>
        <taxon>Metazoa</taxon>
        <taxon>Ecdysozoa</taxon>
        <taxon>Nematoda</taxon>
        <taxon>Enoplea</taxon>
        <taxon>Dorylaimia</taxon>
        <taxon>Mermithida</taxon>
        <taxon>Mermithoidea</taxon>
        <taxon>Mermithidae</taxon>
        <taxon>Romanomermis</taxon>
    </lineage>
</organism>
<dbReference type="Proteomes" id="UP000887565">
    <property type="component" value="Unplaced"/>
</dbReference>
<accession>A0A915J9J9</accession>
<dbReference type="WBParaSite" id="nRc.2.0.1.t22370-RA">
    <property type="protein sequence ID" value="nRc.2.0.1.t22370-RA"/>
    <property type="gene ID" value="nRc.2.0.1.g22370"/>
</dbReference>